<keyword evidence="4" id="KW-1185">Reference proteome</keyword>
<evidence type="ECO:0008006" key="5">
    <source>
        <dbReference type="Google" id="ProtNLM"/>
    </source>
</evidence>
<name>A0A8S3QEE0_MYTED</name>
<feature type="region of interest" description="Disordered" evidence="1">
    <location>
        <begin position="131"/>
        <end position="234"/>
    </location>
</feature>
<dbReference type="OrthoDB" id="6131947at2759"/>
<feature type="compositionally biased region" description="Pro residues" evidence="1">
    <location>
        <begin position="138"/>
        <end position="154"/>
    </location>
</feature>
<accession>A0A8S3QEE0</accession>
<evidence type="ECO:0000256" key="2">
    <source>
        <dbReference type="SAM" id="Phobius"/>
    </source>
</evidence>
<proteinExistence type="predicted"/>
<feature type="transmembrane region" description="Helical" evidence="2">
    <location>
        <begin position="7"/>
        <end position="26"/>
    </location>
</feature>
<sequence>MDVRMTNIYVLFYFIVYNVIPISGRYCYSRYYYYYTYGYYYYCNSYSYLSVGTIAGAVIGGIIGLVIIIAIVVVICASCCKSHGSRGTVVQPYPTTRTVHTITTVPAYNHPPPQNNMYYSQYPPNVYSAQPPNTSMAYPPPMRPHMPPAPPPYPSSGNRTNTNKNTGGSLQRQQNMPAIPENVPVEPSAPGTNVSPANGAIITGAPPTGTNLPSTSGIPDSDPPPYPGTVSNDA</sequence>
<protein>
    <recommendedName>
        <fullName evidence="5">Cysteine and tyrosine-rich protein 1</fullName>
    </recommendedName>
</protein>
<organism evidence="3 4">
    <name type="scientific">Mytilus edulis</name>
    <name type="common">Blue mussel</name>
    <dbReference type="NCBI Taxonomy" id="6550"/>
    <lineage>
        <taxon>Eukaryota</taxon>
        <taxon>Metazoa</taxon>
        <taxon>Spiralia</taxon>
        <taxon>Lophotrochozoa</taxon>
        <taxon>Mollusca</taxon>
        <taxon>Bivalvia</taxon>
        <taxon>Autobranchia</taxon>
        <taxon>Pteriomorphia</taxon>
        <taxon>Mytilida</taxon>
        <taxon>Mytiloidea</taxon>
        <taxon>Mytilidae</taxon>
        <taxon>Mytilinae</taxon>
        <taxon>Mytilus</taxon>
    </lineage>
</organism>
<reference evidence="3" key="1">
    <citation type="submission" date="2021-03" db="EMBL/GenBank/DDBJ databases">
        <authorList>
            <person name="Bekaert M."/>
        </authorList>
    </citation>
    <scope>NUCLEOTIDE SEQUENCE</scope>
</reference>
<feature type="transmembrane region" description="Helical" evidence="2">
    <location>
        <begin position="46"/>
        <end position="76"/>
    </location>
</feature>
<dbReference type="Proteomes" id="UP000683360">
    <property type="component" value="Unassembled WGS sequence"/>
</dbReference>
<comment type="caution">
    <text evidence="3">The sequence shown here is derived from an EMBL/GenBank/DDBJ whole genome shotgun (WGS) entry which is preliminary data.</text>
</comment>
<keyword evidence="2" id="KW-1133">Transmembrane helix</keyword>
<feature type="compositionally biased region" description="Polar residues" evidence="1">
    <location>
        <begin position="208"/>
        <end position="218"/>
    </location>
</feature>
<evidence type="ECO:0000313" key="3">
    <source>
        <dbReference type="EMBL" id="CAG2194543.1"/>
    </source>
</evidence>
<keyword evidence="2" id="KW-0472">Membrane</keyword>
<evidence type="ECO:0000256" key="1">
    <source>
        <dbReference type="SAM" id="MobiDB-lite"/>
    </source>
</evidence>
<evidence type="ECO:0000313" key="4">
    <source>
        <dbReference type="Proteomes" id="UP000683360"/>
    </source>
</evidence>
<feature type="compositionally biased region" description="Low complexity" evidence="1">
    <location>
        <begin position="155"/>
        <end position="169"/>
    </location>
</feature>
<dbReference type="AlphaFoldDB" id="A0A8S3QEE0"/>
<dbReference type="EMBL" id="CAJPWZ010000484">
    <property type="protein sequence ID" value="CAG2194543.1"/>
    <property type="molecule type" value="Genomic_DNA"/>
</dbReference>
<keyword evidence="2" id="KW-0812">Transmembrane</keyword>
<gene>
    <name evidence="3" type="ORF">MEDL_9585</name>
</gene>